<dbReference type="GeneID" id="93518845"/>
<evidence type="ECO:0000313" key="2">
    <source>
        <dbReference type="Proteomes" id="UP000005012"/>
    </source>
</evidence>
<protein>
    <submittedName>
        <fullName evidence="1">Uncharacterized protein</fullName>
    </submittedName>
</protein>
<accession>A0A140NHE9</accession>
<organism evidence="1 2">
    <name type="scientific">Providencia stuartii (strain MRSN 2154)</name>
    <dbReference type="NCBI Taxonomy" id="1157951"/>
    <lineage>
        <taxon>Bacteria</taxon>
        <taxon>Pseudomonadati</taxon>
        <taxon>Pseudomonadota</taxon>
        <taxon>Gammaproteobacteria</taxon>
        <taxon>Enterobacterales</taxon>
        <taxon>Morganellaceae</taxon>
        <taxon>Providencia</taxon>
    </lineage>
</organism>
<dbReference type="KEGG" id="psi:S70_02130"/>
<gene>
    <name evidence="1" type="ordered locus">S70_02130</name>
</gene>
<proteinExistence type="predicted"/>
<sequence>MEKDNITYEHRHSNFIEAKTHAMKLLGMLKGCIAMNGEQVDIDVGGVLANIGSTEMQGVEKFILKWVIAKDADGNVIQLDKVDVFNTHFNTYRSHYYPLIVNGLVFHFADFLPDGVASKVNMPSLVNLTA</sequence>
<dbReference type="InterPro" id="IPR020351">
    <property type="entry name" value="Phage_TAC_9"/>
</dbReference>
<dbReference type="AlphaFoldDB" id="A0A140NHE9"/>
<dbReference type="PATRIC" id="fig|1157951.4.peg.423"/>
<evidence type="ECO:0000313" key="1">
    <source>
        <dbReference type="EMBL" id="AFH92321.1"/>
    </source>
</evidence>
<dbReference type="Proteomes" id="UP000005012">
    <property type="component" value="Chromosome"/>
</dbReference>
<dbReference type="HOGENOM" id="CLU_1852265_0_0_6"/>
<dbReference type="OrthoDB" id="7061824at2"/>
<dbReference type="Pfam" id="PF10876">
    <property type="entry name" value="Phage_TAC_9"/>
    <property type="match status" value="1"/>
</dbReference>
<dbReference type="RefSeq" id="WP_014656233.1">
    <property type="nucleotide sequence ID" value="NC_017731.1"/>
</dbReference>
<reference evidence="1 2" key="1">
    <citation type="journal article" date="2012" name="J. Bacteriol.">
        <title>Complete Genome Sequence of Providencia stuartii Clinical Isolate MRSN 2154.</title>
        <authorList>
            <person name="Clifford R.J."/>
            <person name="Hang J."/>
            <person name="Riley M.C."/>
            <person name="Onmus-Leone F."/>
            <person name="Kuschner R.A."/>
            <person name="Lesho E.P."/>
            <person name="Waterman P.E."/>
        </authorList>
    </citation>
    <scope>NUCLEOTIDE SEQUENCE [LARGE SCALE GENOMIC DNA]</scope>
    <source>
        <strain evidence="1 2">MRSN 2154</strain>
    </source>
</reference>
<reference evidence="2" key="2">
    <citation type="submission" date="2012-04" db="EMBL/GenBank/DDBJ databases">
        <title>Complete genome sequence of Providencia stuartii clinical isolate MRSN 2154.</title>
        <authorList>
            <person name="Clifford R.J."/>
            <person name="Hang J."/>
            <person name="Riley M.C."/>
            <person name="Onmus-Leone F."/>
            <person name="Kuschner R.A."/>
            <person name="Lesho E.P."/>
            <person name="Waterman P.E."/>
        </authorList>
    </citation>
    <scope>NUCLEOTIDE SEQUENCE [LARGE SCALE GENOMIC DNA]</scope>
    <source>
        <strain evidence="2">MRSN 2154</strain>
    </source>
</reference>
<dbReference type="EMBL" id="CP003488">
    <property type="protein sequence ID" value="AFH92321.1"/>
    <property type="molecule type" value="Genomic_DNA"/>
</dbReference>
<name>A0A140NHE9_PROSM</name>